<name>A0ABN9X3A5_9DINO</name>
<keyword evidence="2" id="KW-0472">Membrane</keyword>
<organism evidence="3 4">
    <name type="scientific">Prorocentrum cordatum</name>
    <dbReference type="NCBI Taxonomy" id="2364126"/>
    <lineage>
        <taxon>Eukaryota</taxon>
        <taxon>Sar</taxon>
        <taxon>Alveolata</taxon>
        <taxon>Dinophyceae</taxon>
        <taxon>Prorocentrales</taxon>
        <taxon>Prorocentraceae</taxon>
        <taxon>Prorocentrum</taxon>
    </lineage>
</organism>
<proteinExistence type="predicted"/>
<dbReference type="Proteomes" id="UP001189429">
    <property type="component" value="Unassembled WGS sequence"/>
</dbReference>
<keyword evidence="2" id="KW-0812">Transmembrane</keyword>
<feature type="region of interest" description="Disordered" evidence="1">
    <location>
        <begin position="1"/>
        <end position="24"/>
    </location>
</feature>
<dbReference type="EMBL" id="CAUYUJ010019614">
    <property type="protein sequence ID" value="CAK0892424.1"/>
    <property type="molecule type" value="Genomic_DNA"/>
</dbReference>
<feature type="transmembrane region" description="Helical" evidence="2">
    <location>
        <begin position="65"/>
        <end position="84"/>
    </location>
</feature>
<feature type="compositionally biased region" description="Pro residues" evidence="1">
    <location>
        <begin position="1"/>
        <end position="13"/>
    </location>
</feature>
<sequence length="206" mass="21938">MAPSVPAAPPPTARAPWPQWGEPRRAASASPLPRWRRGSSVNLVLCFVVGIALGVGVAFSDEESAALRGLVMSTGLVVIVTAIVMSASRLCAPCCCEELEEAGPCCPRNCFLHFDTPLYVYAMVSLMTVSFDQVTPMLQHLRLLRLILPCLYLASVVCAIVKLCVMKQLCCLGLLPKVDSPTTPLPRDAPVILGQPVSDGPPKAAT</sequence>
<keyword evidence="2" id="KW-1133">Transmembrane helix</keyword>
<feature type="transmembrane region" description="Helical" evidence="2">
    <location>
        <begin position="146"/>
        <end position="165"/>
    </location>
</feature>
<evidence type="ECO:0000256" key="2">
    <source>
        <dbReference type="SAM" id="Phobius"/>
    </source>
</evidence>
<accession>A0ABN9X3A5</accession>
<evidence type="ECO:0000256" key="1">
    <source>
        <dbReference type="SAM" id="MobiDB-lite"/>
    </source>
</evidence>
<evidence type="ECO:0000313" key="3">
    <source>
        <dbReference type="EMBL" id="CAK0892424.1"/>
    </source>
</evidence>
<feature type="region of interest" description="Disordered" evidence="1">
    <location>
        <begin position="186"/>
        <end position="206"/>
    </location>
</feature>
<protein>
    <submittedName>
        <fullName evidence="3">Uncharacterized protein</fullName>
    </submittedName>
</protein>
<evidence type="ECO:0000313" key="4">
    <source>
        <dbReference type="Proteomes" id="UP001189429"/>
    </source>
</evidence>
<gene>
    <name evidence="3" type="ORF">PCOR1329_LOCUS72085</name>
</gene>
<reference evidence="3" key="1">
    <citation type="submission" date="2023-10" db="EMBL/GenBank/DDBJ databases">
        <authorList>
            <person name="Chen Y."/>
            <person name="Shah S."/>
            <person name="Dougan E. K."/>
            <person name="Thang M."/>
            <person name="Chan C."/>
        </authorList>
    </citation>
    <scope>NUCLEOTIDE SEQUENCE [LARGE SCALE GENOMIC DNA]</scope>
</reference>
<comment type="caution">
    <text evidence="3">The sequence shown here is derived from an EMBL/GenBank/DDBJ whole genome shotgun (WGS) entry which is preliminary data.</text>
</comment>
<keyword evidence="4" id="KW-1185">Reference proteome</keyword>
<feature type="transmembrane region" description="Helical" evidence="2">
    <location>
        <begin position="41"/>
        <end position="59"/>
    </location>
</feature>